<dbReference type="PANTHER" id="PTHR43615:SF1">
    <property type="entry name" value="PPDK_N DOMAIN-CONTAINING PROTEIN"/>
    <property type="match status" value="1"/>
</dbReference>
<evidence type="ECO:0000313" key="4">
    <source>
        <dbReference type="EMBL" id="PQV55277.1"/>
    </source>
</evidence>
<comment type="caution">
    <text evidence="4">The sequence shown here is derived from an EMBL/GenBank/DDBJ whole genome shotgun (WGS) entry which is preliminary data.</text>
</comment>
<proteinExistence type="predicted"/>
<feature type="domain" description="Pyruvate phosphate dikinase AMP/ATP-binding" evidence="3">
    <location>
        <begin position="58"/>
        <end position="189"/>
    </location>
</feature>
<dbReference type="EMBL" id="PVEP01000010">
    <property type="protein sequence ID" value="PQV55277.1"/>
    <property type="molecule type" value="Genomic_DNA"/>
</dbReference>
<dbReference type="InterPro" id="IPR013815">
    <property type="entry name" value="ATP_grasp_subdomain_1"/>
</dbReference>
<reference evidence="4 5" key="1">
    <citation type="submission" date="2018-02" db="EMBL/GenBank/DDBJ databases">
        <title>Genomic Encyclopedia of Archaeal and Bacterial Type Strains, Phase II (KMG-II): from individual species to whole genera.</title>
        <authorList>
            <person name="Goeker M."/>
        </authorList>
    </citation>
    <scope>NUCLEOTIDE SEQUENCE [LARGE SCALE GENOMIC DNA]</scope>
    <source>
        <strain evidence="4 5">DSM 18921</strain>
    </source>
</reference>
<evidence type="ECO:0000259" key="2">
    <source>
        <dbReference type="Pfam" id="PF00391"/>
    </source>
</evidence>
<feature type="domain" description="Pyruvate phosphate dikinase AMP/ATP-binding" evidence="3">
    <location>
        <begin position="201"/>
        <end position="247"/>
    </location>
</feature>
<evidence type="ECO:0000256" key="1">
    <source>
        <dbReference type="SAM" id="MobiDB-lite"/>
    </source>
</evidence>
<dbReference type="SUPFAM" id="SSF56059">
    <property type="entry name" value="Glutathione synthetase ATP-binding domain-like"/>
    <property type="match status" value="1"/>
</dbReference>
<dbReference type="PANTHER" id="PTHR43615">
    <property type="entry name" value="PHOSPHOENOLPYRUVATE SYNTHASE-RELATED"/>
    <property type="match status" value="1"/>
</dbReference>
<name>A0A2S8S396_9RHOB</name>
<dbReference type="Proteomes" id="UP000238338">
    <property type="component" value="Unassembled WGS sequence"/>
</dbReference>
<organism evidence="4 5">
    <name type="scientific">Albidovulum denitrificans</name>
    <dbReference type="NCBI Taxonomy" id="404881"/>
    <lineage>
        <taxon>Bacteria</taxon>
        <taxon>Pseudomonadati</taxon>
        <taxon>Pseudomonadota</taxon>
        <taxon>Alphaproteobacteria</taxon>
        <taxon>Rhodobacterales</taxon>
        <taxon>Paracoccaceae</taxon>
        <taxon>Albidovulum</taxon>
    </lineage>
</organism>
<dbReference type="InterPro" id="IPR002192">
    <property type="entry name" value="PPDK_AMP/ATP-bd"/>
</dbReference>
<dbReference type="Pfam" id="PF00391">
    <property type="entry name" value="PEP-utilizers"/>
    <property type="match status" value="1"/>
</dbReference>
<dbReference type="AlphaFoldDB" id="A0A2S8S396"/>
<dbReference type="InterPro" id="IPR051549">
    <property type="entry name" value="PEP_Utilizing_Enz"/>
</dbReference>
<dbReference type="RefSeq" id="WP_105516078.1">
    <property type="nucleotide sequence ID" value="NZ_PVEP01000010.1"/>
</dbReference>
<keyword evidence="5" id="KW-1185">Reference proteome</keyword>
<keyword evidence="4" id="KW-0670">Pyruvate</keyword>
<accession>A0A2S8S396</accession>
<dbReference type="GO" id="GO:0005524">
    <property type="term" value="F:ATP binding"/>
    <property type="evidence" value="ECO:0007669"/>
    <property type="project" value="InterPro"/>
</dbReference>
<keyword evidence="4" id="KW-0418">Kinase</keyword>
<dbReference type="InterPro" id="IPR036637">
    <property type="entry name" value="Phosphohistidine_dom_sf"/>
</dbReference>
<dbReference type="Gene3D" id="3.50.30.10">
    <property type="entry name" value="Phosphohistidine domain"/>
    <property type="match status" value="1"/>
</dbReference>
<dbReference type="OrthoDB" id="9765468at2"/>
<keyword evidence="4" id="KW-0808">Transferase</keyword>
<protein>
    <submittedName>
        <fullName evidence="4">Pyruvate,water dikinase</fullName>
    </submittedName>
</protein>
<evidence type="ECO:0000259" key="3">
    <source>
        <dbReference type="Pfam" id="PF01326"/>
    </source>
</evidence>
<dbReference type="SUPFAM" id="SSF52009">
    <property type="entry name" value="Phosphohistidine domain"/>
    <property type="match status" value="1"/>
</dbReference>
<gene>
    <name evidence="4" type="ORF">LX70_03530</name>
</gene>
<dbReference type="Gene3D" id="3.30.470.20">
    <property type="entry name" value="ATP-grasp fold, B domain"/>
    <property type="match status" value="2"/>
</dbReference>
<dbReference type="InterPro" id="IPR008279">
    <property type="entry name" value="PEP-util_enz_mobile_dom"/>
</dbReference>
<sequence>MSGLLGPDRARDPNDVGGKAAALSRLVAAGFDVPPFVVLADAAFRANGTTLRADAARALADALEPLGPGPYAVRSSARGEDGAEASHAGQFATVLNVPADGVAAAAAKVRASGRAAHVARYRAERGVEAAGLPAVVVQAMVPARAAGVAFSADPVSGARDTAVISAVAGLGEALVSGEVDGESWSVAGDGQIATGPAVPEVLTGPEATAIAALARQAEAAFGAPQDIEWAFDGDRLRLLQARPITTALRPAPRPDGALTVLDNSNIVESYPGLVSPLTYSFAAYSYDRVYRAFVALLGLSEARIAANGEVFANLLARVDGRVYYNLGNWYRALALLPAFSLNSDYMETMMGVEEPLPAELTGALAPPPARGFRRVVEYLRLARIGGGLVVEAARLGRTRRRFLARLETALRAGPDPATANPTDLAAIYRRIEGTLLDRWDAPLVNDFLCMVGFGASRALLGKWAGEAGLMFHNDVMIGQGGIVSAEPARRIAAMGRMARGDAAMLDALGKGRAALADHPALDRAVSDYLADFGDRCTEELKLESLPLSEEPGPLLAAIASAAHRPEGGAAERPEPDWAALMPDSPFKRTVARLLTGWAAARVRDRENLRFERTRIFAHARRVFLAMGREFHARGMIGDPRDVLFLTVAEVLGAIEGAGLSRDLSALIALRKAGAEADAARPAPPERILLRGAVAAHRPPAEVAAPAGTGEDRQGTGCSKGRVTARARVVRDPRRETLLPGEILVAANTDPGWIALFAGAAAIVVERGSLLSHSAIVSREMGIPCVVGIRDATRWIETGDLIEVDGASGQVRKCHD</sequence>
<feature type="region of interest" description="Disordered" evidence="1">
    <location>
        <begin position="702"/>
        <end position="723"/>
    </location>
</feature>
<evidence type="ECO:0000313" key="5">
    <source>
        <dbReference type="Proteomes" id="UP000238338"/>
    </source>
</evidence>
<dbReference type="Gene3D" id="3.30.1490.20">
    <property type="entry name" value="ATP-grasp fold, A domain"/>
    <property type="match status" value="1"/>
</dbReference>
<feature type="domain" description="PEP-utilising enzyme mobile" evidence="2">
    <location>
        <begin position="739"/>
        <end position="808"/>
    </location>
</feature>
<dbReference type="GO" id="GO:0016301">
    <property type="term" value="F:kinase activity"/>
    <property type="evidence" value="ECO:0007669"/>
    <property type="project" value="UniProtKB-KW"/>
</dbReference>
<dbReference type="Pfam" id="PF01326">
    <property type="entry name" value="PPDK_N"/>
    <property type="match status" value="2"/>
</dbReference>